<keyword evidence="2" id="KW-1185">Reference proteome</keyword>
<dbReference type="Proteomes" id="UP000701341">
    <property type="component" value="Unassembled WGS sequence"/>
</dbReference>
<gene>
    <name evidence="1" type="ORF">PCG10_008408</name>
</gene>
<name>A0A9P5GIF1_PENCR</name>
<evidence type="ECO:0000313" key="1">
    <source>
        <dbReference type="EMBL" id="KAF7521307.1"/>
    </source>
</evidence>
<accession>A0A9P5GIF1</accession>
<organism evidence="1 2">
    <name type="scientific">Penicillium crustosum</name>
    <name type="common">Blue mold fungus</name>
    <dbReference type="NCBI Taxonomy" id="36656"/>
    <lineage>
        <taxon>Eukaryota</taxon>
        <taxon>Fungi</taxon>
        <taxon>Dikarya</taxon>
        <taxon>Ascomycota</taxon>
        <taxon>Pezizomycotina</taxon>
        <taxon>Eurotiomycetes</taxon>
        <taxon>Eurotiomycetidae</taxon>
        <taxon>Eurotiales</taxon>
        <taxon>Aspergillaceae</taxon>
        <taxon>Penicillium</taxon>
    </lineage>
</organism>
<reference evidence="1" key="1">
    <citation type="submission" date="2020-02" db="EMBL/GenBank/DDBJ databases">
        <authorList>
            <person name="Lichtner F.J."/>
        </authorList>
    </citation>
    <scope>NUCLEOTIDE SEQUENCE</scope>
    <source>
        <strain evidence="1">G10</strain>
    </source>
</reference>
<dbReference type="EMBL" id="JAAOZQ010000064">
    <property type="protein sequence ID" value="KAF7521307.1"/>
    <property type="molecule type" value="Genomic_DNA"/>
</dbReference>
<protein>
    <submittedName>
        <fullName evidence="1">Uncharacterized protein</fullName>
    </submittedName>
</protein>
<proteinExistence type="predicted"/>
<evidence type="ECO:0000313" key="2">
    <source>
        <dbReference type="Proteomes" id="UP000701341"/>
    </source>
</evidence>
<sequence length="235" mass="27315">MADFIMPQITCQESDTLSSNELTKPPRKSFDGVLQLNTLWCLPCLRDAVREWEIDKPLEIKCYLTNGVMFFELMALIEFVKEFWINCGDQWQASGYSVTEWPEKFIEKLSAAVKNLCVAFYDLVETHSKAHILTIHVSDEAKAGYSAWCNAREHTIRPNTHHSDKLHLQYAFRATEHLRLRMGEEGSVYWAMEVWCFYQTAKTSVEDYVKTNNTYFSPTDPCYIEEEFPLELPGL</sequence>
<dbReference type="AlphaFoldDB" id="A0A9P5GIF1"/>
<comment type="caution">
    <text evidence="1">The sequence shown here is derived from an EMBL/GenBank/DDBJ whole genome shotgun (WGS) entry which is preliminary data.</text>
</comment>